<dbReference type="AlphaFoldDB" id="A0A1Y6CMD1"/>
<protein>
    <submittedName>
        <fullName evidence="3">Iron(III) transport system substrate-binding protein</fullName>
    </submittedName>
</protein>
<dbReference type="Pfam" id="PF13343">
    <property type="entry name" value="SBP_bac_6"/>
    <property type="match status" value="1"/>
</dbReference>
<dbReference type="SUPFAM" id="SSF53850">
    <property type="entry name" value="Periplasmic binding protein-like II"/>
    <property type="match status" value="1"/>
</dbReference>
<dbReference type="RefSeq" id="WP_085125774.1">
    <property type="nucleotide sequence ID" value="NZ_FWZX01000032.1"/>
</dbReference>
<dbReference type="STRING" id="560819.SAMN05428998_13255"/>
<proteinExistence type="predicted"/>
<organism evidence="3 4">
    <name type="scientific">Tistlia consotensis USBA 355</name>
    <dbReference type="NCBI Taxonomy" id="560819"/>
    <lineage>
        <taxon>Bacteria</taxon>
        <taxon>Pseudomonadati</taxon>
        <taxon>Pseudomonadota</taxon>
        <taxon>Alphaproteobacteria</taxon>
        <taxon>Rhodospirillales</taxon>
        <taxon>Rhodovibrionaceae</taxon>
        <taxon>Tistlia</taxon>
    </lineage>
</organism>
<keyword evidence="1 2" id="KW-0732">Signal</keyword>
<name>A0A1Y6CMD1_9PROT</name>
<feature type="signal peptide" evidence="2">
    <location>
        <begin position="1"/>
        <end position="19"/>
    </location>
</feature>
<sequence>MSRLVAGLLLLLLSGAAAAAQDARFDARTPGGPSLVIESTTDLSVFEPIIKAFQDSHPATGVVYRELTTNELDRHVAAACEAGRFAADLVISSSVDQQVKLVNDGCALPAGGDLGAALPDWARWRDELFGLTYEPAVIVYNRAWFAARPVPRTRFDLIDLLRDSDAFRGKVGTYDIETSGVGYLFAFEDAIQASTWGRLVESLGRNDARTFCCTADILDRVADGRLLLGYNVLGSYALSRMIRDPRIGIVLPRDYTLVMARAGFVSRDARQPEAARAFIASLLTPQGMRILSGAARLFSPVDGEQALARLTAEHGKGDGANPQAFRPIALSPALLVGLDRAKRRLFLEQWRAAMPKSGG</sequence>
<evidence type="ECO:0000256" key="2">
    <source>
        <dbReference type="SAM" id="SignalP"/>
    </source>
</evidence>
<gene>
    <name evidence="3" type="ORF">SAMN05428998_13255</name>
</gene>
<feature type="chain" id="PRO_5012464250" evidence="2">
    <location>
        <begin position="20"/>
        <end position="359"/>
    </location>
</feature>
<evidence type="ECO:0000256" key="1">
    <source>
        <dbReference type="ARBA" id="ARBA00022729"/>
    </source>
</evidence>
<keyword evidence="4" id="KW-1185">Reference proteome</keyword>
<evidence type="ECO:0000313" key="3">
    <source>
        <dbReference type="EMBL" id="SMF73780.1"/>
    </source>
</evidence>
<dbReference type="PANTHER" id="PTHR30006">
    <property type="entry name" value="THIAMINE-BINDING PERIPLASMIC PROTEIN-RELATED"/>
    <property type="match status" value="1"/>
</dbReference>
<dbReference type="Proteomes" id="UP000192917">
    <property type="component" value="Unassembled WGS sequence"/>
</dbReference>
<dbReference type="PANTHER" id="PTHR30006:SF25">
    <property type="entry name" value="PHOSPHOGLYCERATE TRANSPORT REGULATORY PROTEIN PGTC"/>
    <property type="match status" value="1"/>
</dbReference>
<dbReference type="GO" id="GO:0030288">
    <property type="term" value="C:outer membrane-bounded periplasmic space"/>
    <property type="evidence" value="ECO:0007669"/>
    <property type="project" value="TreeGrafter"/>
</dbReference>
<reference evidence="3 4" key="1">
    <citation type="submission" date="2017-04" db="EMBL/GenBank/DDBJ databases">
        <authorList>
            <person name="Afonso C.L."/>
            <person name="Miller P.J."/>
            <person name="Scott M.A."/>
            <person name="Spackman E."/>
            <person name="Goraichik I."/>
            <person name="Dimitrov K.M."/>
            <person name="Suarez D.L."/>
            <person name="Swayne D.E."/>
        </authorList>
    </citation>
    <scope>NUCLEOTIDE SEQUENCE [LARGE SCALE GENOMIC DNA]</scope>
    <source>
        <strain evidence="3 4">USBA 355</strain>
    </source>
</reference>
<accession>A0A1Y6CMD1</accession>
<dbReference type="Gene3D" id="3.40.190.10">
    <property type="entry name" value="Periplasmic binding protein-like II"/>
    <property type="match status" value="2"/>
</dbReference>
<evidence type="ECO:0000313" key="4">
    <source>
        <dbReference type="Proteomes" id="UP000192917"/>
    </source>
</evidence>
<dbReference type="EMBL" id="FWZX01000032">
    <property type="protein sequence ID" value="SMF73780.1"/>
    <property type="molecule type" value="Genomic_DNA"/>
</dbReference>